<feature type="domain" description="WW" evidence="3">
    <location>
        <begin position="49"/>
        <end position="82"/>
    </location>
</feature>
<sequence length="834" mass="94684">MSVPPVAGMQHFPPAMVPFSVPPPGFGAPDGAAAVAAALPAMIPLVAAGGMISEWTEHKAPDGRVYYYNSVTKQSLWEKPDELKSPAEKLLSQCPWKEHRSDQGKVYYHNINTKESQWVAPPEYLELKEKVDAEKAAADAAKAAALKTVAAVSGGIPMMIPPVVMPAVMSPALAASESVTSLASLTGVTPGSAENSSSALDQAMAATLAAIEVPEDPEPKKEEAEEEKPPVEEEPVIEFKDKKEAIEAFKEFLKEKNIPSSANWEQCVKIVQKDPKFNVFKKLQEKKQAFNAYKTQKQKDEKEEQRLKVKKSKEELEKFLMSSDKMNSTLKYYRCDELFANLDVWKTVPEQDRRDIYEDCIFNLSKREKEEARVLKKRNMRVLGELLEAMTSVTYQTTWSEAQVMLLENSSFKNDVNLLGMDKEDALIVFEEHIRTLEREEDEEKEREKKRLKRQQRKNRDQFLALLDTLHEEGKLTSMSLWVELYPIISADLRFSAMLGQIGSTPLDLFKFYVENLKARFHDEKKIIKEILKEKEFFVQSITTFEDFATVVCEDKRSATLDAGNVKLTYNSLLEKAEAAEKERLKEETRRIRKMENELKGIWIEAGLSAVDSWETAQKLVLDLEVYDAYEKEDKVERLWEEFIKEAEDSCSHHHSRSKKSKKNRKHKKKSRSSSKSESDASEPEYEKPSKKKRKSRSRSRTKTSESESDQQSERERKRKKKKKHRKHSPSPSYDEGALVEAKNGRGTPSRSPSPEVERKKKKKDKKKKEKRRSRSVSSNRHRTPENGGGGGGGRNGGASASPKISDDAALSESELESQRAALLAQLNEQMIDE</sequence>
<feature type="coiled-coil region" evidence="1">
    <location>
        <begin position="283"/>
        <end position="315"/>
    </location>
</feature>
<feature type="compositionally biased region" description="Basic and acidic residues" evidence="2">
    <location>
        <begin position="675"/>
        <end position="689"/>
    </location>
</feature>
<feature type="region of interest" description="Disordered" evidence="2">
    <location>
        <begin position="214"/>
        <end position="233"/>
    </location>
</feature>
<dbReference type="Proteomes" id="UP000069940">
    <property type="component" value="Unassembled WGS sequence"/>
</dbReference>
<protein>
    <recommendedName>
        <fullName evidence="7">Spliceosomal protein fbp11/splicing factor prp40</fullName>
    </recommendedName>
</protein>
<feature type="coiled-coil region" evidence="1">
    <location>
        <begin position="427"/>
        <end position="462"/>
    </location>
</feature>
<dbReference type="SMART" id="SM00441">
    <property type="entry name" value="FF"/>
    <property type="match status" value="4"/>
</dbReference>
<dbReference type="CDD" id="cd00201">
    <property type="entry name" value="WW"/>
    <property type="match status" value="2"/>
</dbReference>
<dbReference type="Pfam" id="PF00397">
    <property type="entry name" value="WW"/>
    <property type="match status" value="2"/>
</dbReference>
<evidence type="ECO:0000259" key="4">
    <source>
        <dbReference type="PROSITE" id="PS51676"/>
    </source>
</evidence>
<evidence type="ECO:0000256" key="2">
    <source>
        <dbReference type="SAM" id="MobiDB-lite"/>
    </source>
</evidence>
<feature type="compositionally biased region" description="Basic residues" evidence="2">
    <location>
        <begin position="653"/>
        <end position="673"/>
    </location>
</feature>
<dbReference type="SUPFAM" id="SSF51045">
    <property type="entry name" value="WW domain"/>
    <property type="match status" value="2"/>
</dbReference>
<evidence type="ECO:0000313" key="6">
    <source>
        <dbReference type="Proteomes" id="UP000069940"/>
    </source>
</evidence>
<dbReference type="InterPro" id="IPR039726">
    <property type="entry name" value="Prp40-like"/>
</dbReference>
<feature type="coiled-coil region" evidence="1">
    <location>
        <begin position="563"/>
        <end position="598"/>
    </location>
</feature>
<feature type="compositionally biased region" description="Basic residues" evidence="2">
    <location>
        <begin position="690"/>
        <end position="702"/>
    </location>
</feature>
<feature type="domain" description="FF" evidence="4">
    <location>
        <begin position="242"/>
        <end position="296"/>
    </location>
</feature>
<feature type="compositionally biased region" description="Basic and acidic residues" evidence="2">
    <location>
        <begin position="217"/>
        <end position="233"/>
    </location>
</feature>
<feature type="domain" description="FF" evidence="4">
    <location>
        <begin position="456"/>
        <end position="516"/>
    </location>
</feature>
<evidence type="ECO:0000259" key="3">
    <source>
        <dbReference type="PROSITE" id="PS50020"/>
    </source>
</evidence>
<dbReference type="InterPro" id="IPR036020">
    <property type="entry name" value="WW_dom_sf"/>
</dbReference>
<keyword evidence="1" id="KW-0175">Coiled coil</keyword>
<dbReference type="Gene3D" id="2.20.70.10">
    <property type="match status" value="2"/>
</dbReference>
<feature type="compositionally biased region" description="Basic residues" evidence="2">
    <location>
        <begin position="760"/>
        <end position="775"/>
    </location>
</feature>
<feature type="compositionally biased region" description="Basic residues" evidence="2">
    <location>
        <begin position="717"/>
        <end position="729"/>
    </location>
</feature>
<dbReference type="Pfam" id="PF01846">
    <property type="entry name" value="FF"/>
    <property type="match status" value="2"/>
</dbReference>
<dbReference type="Gene3D" id="1.10.10.440">
    <property type="entry name" value="FF domain"/>
    <property type="match status" value="5"/>
</dbReference>
<evidence type="ECO:0000313" key="5">
    <source>
        <dbReference type="EnsemblMetazoa" id="AALFPA23_010737.P15090"/>
    </source>
</evidence>
<evidence type="ECO:0000256" key="1">
    <source>
        <dbReference type="SAM" id="Coils"/>
    </source>
</evidence>
<reference evidence="6" key="1">
    <citation type="journal article" date="2015" name="Proc. Natl. Acad. Sci. U.S.A.">
        <title>Genome sequence of the Asian Tiger mosquito, Aedes albopictus, reveals insights into its biology, genetics, and evolution.</title>
        <authorList>
            <person name="Chen X.G."/>
            <person name="Jiang X."/>
            <person name="Gu J."/>
            <person name="Xu M."/>
            <person name="Wu Y."/>
            <person name="Deng Y."/>
            <person name="Zhang C."/>
            <person name="Bonizzoni M."/>
            <person name="Dermauw W."/>
            <person name="Vontas J."/>
            <person name="Armbruster P."/>
            <person name="Huang X."/>
            <person name="Yang Y."/>
            <person name="Zhang H."/>
            <person name="He W."/>
            <person name="Peng H."/>
            <person name="Liu Y."/>
            <person name="Wu K."/>
            <person name="Chen J."/>
            <person name="Lirakis M."/>
            <person name="Topalis P."/>
            <person name="Van Leeuwen T."/>
            <person name="Hall A.B."/>
            <person name="Jiang X."/>
            <person name="Thorpe C."/>
            <person name="Mueller R.L."/>
            <person name="Sun C."/>
            <person name="Waterhouse R.M."/>
            <person name="Yan G."/>
            <person name="Tu Z.J."/>
            <person name="Fang X."/>
            <person name="James A.A."/>
        </authorList>
    </citation>
    <scope>NUCLEOTIDE SEQUENCE [LARGE SCALE GENOMIC DNA]</scope>
    <source>
        <strain evidence="6">Foshan</strain>
    </source>
</reference>
<organism evidence="5 6">
    <name type="scientific">Aedes albopictus</name>
    <name type="common">Asian tiger mosquito</name>
    <name type="synonym">Stegomyia albopicta</name>
    <dbReference type="NCBI Taxonomy" id="7160"/>
    <lineage>
        <taxon>Eukaryota</taxon>
        <taxon>Metazoa</taxon>
        <taxon>Ecdysozoa</taxon>
        <taxon>Arthropoda</taxon>
        <taxon>Hexapoda</taxon>
        <taxon>Insecta</taxon>
        <taxon>Pterygota</taxon>
        <taxon>Neoptera</taxon>
        <taxon>Endopterygota</taxon>
        <taxon>Diptera</taxon>
        <taxon>Nematocera</taxon>
        <taxon>Culicoidea</taxon>
        <taxon>Culicidae</taxon>
        <taxon>Culicinae</taxon>
        <taxon>Aedini</taxon>
        <taxon>Aedes</taxon>
        <taxon>Stegomyia</taxon>
    </lineage>
</organism>
<keyword evidence="6" id="KW-1185">Reference proteome</keyword>
<dbReference type="Pfam" id="PF25432">
    <property type="entry name" value="FF_PRPF40A"/>
    <property type="match status" value="1"/>
</dbReference>
<dbReference type="InterPro" id="IPR001202">
    <property type="entry name" value="WW_dom"/>
</dbReference>
<dbReference type="PROSITE" id="PS51676">
    <property type="entry name" value="FF"/>
    <property type="match status" value="3"/>
</dbReference>
<dbReference type="SUPFAM" id="SSF81698">
    <property type="entry name" value="FF domain"/>
    <property type="match status" value="4"/>
</dbReference>
<feature type="domain" description="FF" evidence="4">
    <location>
        <begin position="369"/>
        <end position="436"/>
    </location>
</feature>
<dbReference type="RefSeq" id="XP_019530809.2">
    <property type="nucleotide sequence ID" value="XM_019675264.3"/>
</dbReference>
<dbReference type="PROSITE" id="PS50020">
    <property type="entry name" value="WW_DOMAIN_2"/>
    <property type="match status" value="2"/>
</dbReference>
<accession>A0ABM1YNH7</accession>
<feature type="domain" description="WW" evidence="3">
    <location>
        <begin position="95"/>
        <end position="123"/>
    </location>
</feature>
<feature type="region of interest" description="Disordered" evidence="2">
    <location>
        <begin position="647"/>
        <end position="817"/>
    </location>
</feature>
<dbReference type="EnsemblMetazoa" id="AALFPA23_010737.R15090">
    <property type="protein sequence ID" value="AALFPA23_010737.P15090"/>
    <property type="gene ID" value="AALFPA23_010737"/>
</dbReference>
<dbReference type="GeneID" id="109402578"/>
<dbReference type="SMART" id="SM00456">
    <property type="entry name" value="WW"/>
    <property type="match status" value="2"/>
</dbReference>
<dbReference type="PANTHER" id="PTHR11864">
    <property type="entry name" value="PRE-MRNA-PROCESSING PROTEIN PRP40"/>
    <property type="match status" value="1"/>
</dbReference>
<name>A0ABM1YNH7_AEDAL</name>
<reference evidence="5" key="2">
    <citation type="submission" date="2025-05" db="UniProtKB">
        <authorList>
            <consortium name="EnsemblMetazoa"/>
        </authorList>
    </citation>
    <scope>IDENTIFICATION</scope>
    <source>
        <strain evidence="5">Foshan</strain>
    </source>
</reference>
<proteinExistence type="predicted"/>
<dbReference type="PANTHER" id="PTHR11864:SF0">
    <property type="entry name" value="PRP40 PRE-MRNA PROCESSING FACTOR 40 HOMOLOG A (YEAST)"/>
    <property type="match status" value="1"/>
</dbReference>
<evidence type="ECO:0008006" key="7">
    <source>
        <dbReference type="Google" id="ProtNLM"/>
    </source>
</evidence>
<dbReference type="InterPro" id="IPR002713">
    <property type="entry name" value="FF_domain"/>
</dbReference>
<feature type="compositionally biased region" description="Gly residues" evidence="2">
    <location>
        <begin position="787"/>
        <end position="797"/>
    </location>
</feature>
<dbReference type="InterPro" id="IPR036517">
    <property type="entry name" value="FF_domain_sf"/>
</dbReference>